<dbReference type="PROSITE" id="PS50850">
    <property type="entry name" value="MFS"/>
    <property type="match status" value="1"/>
</dbReference>
<dbReference type="PANTHER" id="PTHR11360">
    <property type="entry name" value="MONOCARBOXYLATE TRANSPORTER"/>
    <property type="match status" value="1"/>
</dbReference>
<feature type="compositionally biased region" description="Polar residues" evidence="2">
    <location>
        <begin position="353"/>
        <end position="364"/>
    </location>
</feature>
<gene>
    <name evidence="5" type="ORF">SNE40_020975</name>
</gene>
<feature type="transmembrane region" description="Helical" evidence="3">
    <location>
        <begin position="161"/>
        <end position="180"/>
    </location>
</feature>
<protein>
    <recommendedName>
        <fullName evidence="4">Major facilitator superfamily (MFS) profile domain-containing protein</fullName>
    </recommendedName>
</protein>
<feature type="region of interest" description="Disordered" evidence="2">
    <location>
        <begin position="308"/>
        <end position="408"/>
    </location>
</feature>
<feature type="transmembrane region" description="Helical" evidence="3">
    <location>
        <begin position="589"/>
        <end position="608"/>
    </location>
</feature>
<dbReference type="CDD" id="cd17352">
    <property type="entry name" value="MFS_MCT_SLC16"/>
    <property type="match status" value="1"/>
</dbReference>
<feature type="transmembrane region" description="Helical" evidence="3">
    <location>
        <begin position="73"/>
        <end position="91"/>
    </location>
</feature>
<dbReference type="GO" id="GO:0008028">
    <property type="term" value="F:monocarboxylic acid transmembrane transporter activity"/>
    <property type="evidence" value="ECO:0007669"/>
    <property type="project" value="TreeGrafter"/>
</dbReference>
<feature type="transmembrane region" description="Helical" evidence="3">
    <location>
        <begin position="645"/>
        <end position="668"/>
    </location>
</feature>
<feature type="region of interest" description="Disordered" evidence="2">
    <location>
        <begin position="1"/>
        <end position="20"/>
    </location>
</feature>
<dbReference type="AlphaFoldDB" id="A0AAN8GH66"/>
<evidence type="ECO:0000256" key="2">
    <source>
        <dbReference type="SAM" id="MobiDB-lite"/>
    </source>
</evidence>
<comment type="subcellular location">
    <subcellularLocation>
        <location evidence="1">Membrane</location>
        <topology evidence="1">Multi-pass membrane protein</topology>
    </subcellularLocation>
</comment>
<dbReference type="PANTHER" id="PTHR11360:SF286">
    <property type="entry name" value="GH22266P"/>
    <property type="match status" value="1"/>
</dbReference>
<feature type="transmembrane region" description="Helical" evidence="3">
    <location>
        <begin position="103"/>
        <end position="122"/>
    </location>
</feature>
<feature type="domain" description="Major facilitator superfamily (MFS) profile" evidence="4">
    <location>
        <begin position="554"/>
        <end position="776"/>
    </location>
</feature>
<dbReference type="Proteomes" id="UP001347796">
    <property type="component" value="Unassembled WGS sequence"/>
</dbReference>
<dbReference type="Pfam" id="PF07690">
    <property type="entry name" value="MFS_1"/>
    <property type="match status" value="2"/>
</dbReference>
<dbReference type="GO" id="GO:0016020">
    <property type="term" value="C:membrane"/>
    <property type="evidence" value="ECO:0007669"/>
    <property type="project" value="UniProtKB-SubCell"/>
</dbReference>
<dbReference type="InterPro" id="IPR036259">
    <property type="entry name" value="MFS_trans_sf"/>
</dbReference>
<keyword evidence="3" id="KW-1133">Transmembrane helix</keyword>
<evidence type="ECO:0000313" key="6">
    <source>
        <dbReference type="Proteomes" id="UP001347796"/>
    </source>
</evidence>
<feature type="transmembrane region" description="Helical" evidence="3">
    <location>
        <begin position="554"/>
        <end position="577"/>
    </location>
</feature>
<feature type="transmembrane region" description="Helical" evidence="3">
    <location>
        <begin position="33"/>
        <end position="53"/>
    </location>
</feature>
<proteinExistence type="predicted"/>
<dbReference type="InterPro" id="IPR011701">
    <property type="entry name" value="MFS"/>
</dbReference>
<feature type="transmembrane region" description="Helical" evidence="3">
    <location>
        <begin position="620"/>
        <end position="639"/>
    </location>
</feature>
<accession>A0AAN8GH66</accession>
<comment type="caution">
    <text evidence="5">The sequence shown here is derived from an EMBL/GenBank/DDBJ whole genome shotgun (WGS) entry which is preliminary data.</text>
</comment>
<dbReference type="EMBL" id="JAZGQO010000016">
    <property type="protein sequence ID" value="KAK6168444.1"/>
    <property type="molecule type" value="Genomic_DNA"/>
</dbReference>
<evidence type="ECO:0000256" key="1">
    <source>
        <dbReference type="ARBA" id="ARBA00004141"/>
    </source>
</evidence>
<dbReference type="InterPro" id="IPR020846">
    <property type="entry name" value="MFS_dom"/>
</dbReference>
<dbReference type="SUPFAM" id="SSF103473">
    <property type="entry name" value="MFS general substrate transporter"/>
    <property type="match status" value="1"/>
</dbReference>
<evidence type="ECO:0000259" key="4">
    <source>
        <dbReference type="PROSITE" id="PS50850"/>
    </source>
</evidence>
<evidence type="ECO:0000256" key="3">
    <source>
        <dbReference type="SAM" id="Phobius"/>
    </source>
</evidence>
<keyword evidence="6" id="KW-1185">Reference proteome</keyword>
<reference evidence="5 6" key="1">
    <citation type="submission" date="2024-01" db="EMBL/GenBank/DDBJ databases">
        <title>The genome of the rayed Mediterranean limpet Patella caerulea (Linnaeus, 1758).</title>
        <authorList>
            <person name="Anh-Thu Weber A."/>
            <person name="Halstead-Nussloch G."/>
        </authorList>
    </citation>
    <scope>NUCLEOTIDE SEQUENCE [LARGE SCALE GENOMIC DNA]</scope>
    <source>
        <strain evidence="5">AATW-2023a</strain>
        <tissue evidence="5">Whole specimen</tissue>
    </source>
</reference>
<organism evidence="5 6">
    <name type="scientific">Patella caerulea</name>
    <name type="common">Rayed Mediterranean limpet</name>
    <dbReference type="NCBI Taxonomy" id="87958"/>
    <lineage>
        <taxon>Eukaryota</taxon>
        <taxon>Metazoa</taxon>
        <taxon>Spiralia</taxon>
        <taxon>Lophotrochozoa</taxon>
        <taxon>Mollusca</taxon>
        <taxon>Gastropoda</taxon>
        <taxon>Patellogastropoda</taxon>
        <taxon>Patelloidea</taxon>
        <taxon>Patellidae</taxon>
        <taxon>Patella</taxon>
    </lineage>
</organism>
<feature type="transmembrane region" description="Helical" evidence="3">
    <location>
        <begin position="128"/>
        <end position="154"/>
    </location>
</feature>
<keyword evidence="3" id="KW-0472">Membrane</keyword>
<feature type="compositionally biased region" description="Polar residues" evidence="2">
    <location>
        <begin position="8"/>
        <end position="18"/>
    </location>
</feature>
<evidence type="ECO:0000313" key="5">
    <source>
        <dbReference type="EMBL" id="KAK6168444.1"/>
    </source>
</evidence>
<feature type="transmembrane region" description="Helical" evidence="3">
    <location>
        <begin position="680"/>
        <end position="699"/>
    </location>
</feature>
<name>A0AAN8GH66_PATCE</name>
<dbReference type="Gene3D" id="1.20.1250.20">
    <property type="entry name" value="MFS general substrate transporter like domains"/>
    <property type="match status" value="2"/>
</dbReference>
<dbReference type="InterPro" id="IPR050327">
    <property type="entry name" value="Proton-linked_MCT"/>
</dbReference>
<feature type="transmembrane region" description="Helical" evidence="3">
    <location>
        <begin position="192"/>
        <end position="213"/>
    </location>
</feature>
<keyword evidence="3" id="KW-0812">Transmembrane</keyword>
<sequence>MPSRKTNRIPSTNSCQSDESCDEYIPTPPDGGYGWVIVACSFVCNVIVDGIGYSFGVFLVEFVDFFKEPKSKVSLVGSLLVGMYLFAGPIVSGMVNRYGCRPVAVIGSLVSSGAFVLCTFSPNVEILTLTYGVIGGFGFGMIYLPAIVSVGYYFETKRAMATGIAVCGSGVGTFMFAPLSKVLLDVYDWNNAIMILAGIILQAAICGMLMRPLEVTSTPTVKRPRAKNMIDRIKEQTKSKRFRSESECSNYIYSPQHTNLILERVMEAKLQREQRLEDDESELASLPSTIFVKGCGRQNSRDARIHKLSMSSDRGDIGSFPESPSLPKITVQDNALPKPDSVTRLSIAADSTVEGTVTTEQSEYFTPPTSPQDISSPSSPDHDHSPVDQNLPVNSRPRNQRKSDPEIQIASVKPIKFSNGSLPNNIHHKIQECSPLLSASDPKNIMVKMHPAGGTKSIVAKDKKSTLLSQRNLNVPKEDYKRPLYRKDIFYSGSVLNIPQFRSQVDMRSYIQSITTIPTEQQNESIFWKLLPIPKSAKDTIREMLDISLLKDAGFMMLCLGNVFVFMGFYVPFVFLVDKAQLSGIEENKAAFLVSVIGITNCFGRLIAGWLADRPNISSLLVNNVSILITGITTAAFPFCNDYITLNIAASIFGLSLGAFISLSSIIICDLLGIEKLTNAFGLMTMFRGIAAIAGPPLAGYTYDTTKSYDISFYMGGALVTVGALLHLLLHTPCIRTSEQDVFEQVIIPLNDQGPQPETLTIEKVESFNAVANNRQ</sequence>
<feature type="transmembrane region" description="Helical" evidence="3">
    <location>
        <begin position="711"/>
        <end position="730"/>
    </location>
</feature>